<evidence type="ECO:0000313" key="1">
    <source>
        <dbReference type="EMBL" id="VVD04735.1"/>
    </source>
</evidence>
<gene>
    <name evidence="1" type="ORF">LSINAPIS_LOCUS14425</name>
</gene>
<protein>
    <submittedName>
        <fullName evidence="1">Uncharacterized protein</fullName>
    </submittedName>
</protein>
<sequence>MNREPERGSVTMLKEIYNDFINIFPSRLKSKVNVTYDLLNTGAVRDLAKTLFEKTVFYHEGLTGGNDSDNALIFTINGEEFLIPQRSSRSSLVEQIHQKVFNDV</sequence>
<dbReference type="EMBL" id="FZQP02006887">
    <property type="protein sequence ID" value="VVD04735.1"/>
    <property type="molecule type" value="Genomic_DNA"/>
</dbReference>
<dbReference type="AlphaFoldDB" id="A0A5E4R4N6"/>
<accession>A0A5E4R4N6</accession>
<dbReference type="Proteomes" id="UP000324832">
    <property type="component" value="Unassembled WGS sequence"/>
</dbReference>
<name>A0A5E4R4N6_9NEOP</name>
<proteinExistence type="predicted"/>
<organism evidence="1 2">
    <name type="scientific">Leptidea sinapis</name>
    <dbReference type="NCBI Taxonomy" id="189913"/>
    <lineage>
        <taxon>Eukaryota</taxon>
        <taxon>Metazoa</taxon>
        <taxon>Ecdysozoa</taxon>
        <taxon>Arthropoda</taxon>
        <taxon>Hexapoda</taxon>
        <taxon>Insecta</taxon>
        <taxon>Pterygota</taxon>
        <taxon>Neoptera</taxon>
        <taxon>Endopterygota</taxon>
        <taxon>Lepidoptera</taxon>
        <taxon>Glossata</taxon>
        <taxon>Ditrysia</taxon>
        <taxon>Papilionoidea</taxon>
        <taxon>Pieridae</taxon>
        <taxon>Dismorphiinae</taxon>
        <taxon>Leptidea</taxon>
    </lineage>
</organism>
<reference evidence="1 2" key="1">
    <citation type="submission" date="2017-07" db="EMBL/GenBank/DDBJ databases">
        <authorList>
            <person name="Talla V."/>
            <person name="Backstrom N."/>
        </authorList>
    </citation>
    <scope>NUCLEOTIDE SEQUENCE [LARGE SCALE GENOMIC DNA]</scope>
</reference>
<keyword evidence="2" id="KW-1185">Reference proteome</keyword>
<evidence type="ECO:0000313" key="2">
    <source>
        <dbReference type="Proteomes" id="UP000324832"/>
    </source>
</evidence>